<reference evidence="1 2" key="1">
    <citation type="submission" date="2023-05" db="EMBL/GenBank/DDBJ databases">
        <title>B98-5 Cell Line De Novo Hybrid Assembly: An Optical Mapping Approach.</title>
        <authorList>
            <person name="Kananen K."/>
            <person name="Auerbach J.A."/>
            <person name="Kautto E."/>
            <person name="Blachly J.S."/>
        </authorList>
    </citation>
    <scope>NUCLEOTIDE SEQUENCE [LARGE SCALE GENOMIC DNA]</scope>
    <source>
        <strain evidence="1">B95-8</strain>
        <tissue evidence="1">Cell line</tissue>
    </source>
</reference>
<gene>
    <name evidence="1" type="ORF">P7K49_006213</name>
</gene>
<proteinExistence type="predicted"/>
<accession>A0ABQ9W1R5</accession>
<keyword evidence="2" id="KW-1185">Reference proteome</keyword>
<protein>
    <submittedName>
        <fullName evidence="1">Uncharacterized protein</fullName>
    </submittedName>
</protein>
<name>A0ABQ9W1R5_SAGOE</name>
<evidence type="ECO:0000313" key="1">
    <source>
        <dbReference type="EMBL" id="KAK2115587.1"/>
    </source>
</evidence>
<sequence>MTEAVSKMLNQTAVYDDVCWNTSKSKVLNVDNRVLQRCCLRSFNKLRKSGLEWSAPT</sequence>
<dbReference type="Proteomes" id="UP001266305">
    <property type="component" value="Unassembled WGS sequence"/>
</dbReference>
<dbReference type="EMBL" id="JASSZA010000003">
    <property type="protein sequence ID" value="KAK2115587.1"/>
    <property type="molecule type" value="Genomic_DNA"/>
</dbReference>
<organism evidence="1 2">
    <name type="scientific">Saguinus oedipus</name>
    <name type="common">Cotton-top tamarin</name>
    <name type="synonym">Oedipomidas oedipus</name>
    <dbReference type="NCBI Taxonomy" id="9490"/>
    <lineage>
        <taxon>Eukaryota</taxon>
        <taxon>Metazoa</taxon>
        <taxon>Chordata</taxon>
        <taxon>Craniata</taxon>
        <taxon>Vertebrata</taxon>
        <taxon>Euteleostomi</taxon>
        <taxon>Mammalia</taxon>
        <taxon>Eutheria</taxon>
        <taxon>Euarchontoglires</taxon>
        <taxon>Primates</taxon>
        <taxon>Haplorrhini</taxon>
        <taxon>Platyrrhini</taxon>
        <taxon>Cebidae</taxon>
        <taxon>Callitrichinae</taxon>
        <taxon>Saguinus</taxon>
    </lineage>
</organism>
<evidence type="ECO:0000313" key="2">
    <source>
        <dbReference type="Proteomes" id="UP001266305"/>
    </source>
</evidence>
<comment type="caution">
    <text evidence="1">The sequence shown here is derived from an EMBL/GenBank/DDBJ whole genome shotgun (WGS) entry which is preliminary data.</text>
</comment>